<sequence length="203" mass="23928">MPILFSTPIEALISYSSLKEVISSDQGFDFLEWTINHRDVGIFGKERDELVSETARQFGVDEDCVHIMGSARYGFSPTPKLLNGEIIKLPGRPFSEESDVDITIISTQLFDTIWQDVYDRFPYFRKYSFRDFSQFSEFLYRGWMRADQIPFRHPWYRRWREKSVAISDYAIGSKLEVSVALFRNDYFMKRKLEGTKHTMMSGY</sequence>
<dbReference type="EMBL" id="AWFH01000056">
    <property type="protein sequence ID" value="KCZ58568.1"/>
    <property type="molecule type" value="Genomic_DNA"/>
</dbReference>
<evidence type="ECO:0000313" key="2">
    <source>
        <dbReference type="Proteomes" id="UP000024547"/>
    </source>
</evidence>
<dbReference type="AlphaFoldDB" id="A0A059DYB8"/>
<proteinExistence type="predicted"/>
<protein>
    <submittedName>
        <fullName evidence="1">Uncharacterized protein</fullName>
    </submittedName>
</protein>
<comment type="caution">
    <text evidence="1">The sequence shown here is derived from an EMBL/GenBank/DDBJ whole genome shotgun (WGS) entry which is preliminary data.</text>
</comment>
<organism evidence="1 2">
    <name type="scientific">Hyphomonas atlantica</name>
    <dbReference type="NCBI Taxonomy" id="1280948"/>
    <lineage>
        <taxon>Bacteria</taxon>
        <taxon>Pseudomonadati</taxon>
        <taxon>Pseudomonadota</taxon>
        <taxon>Alphaproteobacteria</taxon>
        <taxon>Hyphomonadales</taxon>
        <taxon>Hyphomonadaceae</taxon>
        <taxon>Hyphomonas</taxon>
    </lineage>
</organism>
<gene>
    <name evidence="1" type="ORF">HY36_09325</name>
</gene>
<name>A0A059DYB8_9PROT</name>
<dbReference type="Proteomes" id="UP000024547">
    <property type="component" value="Unassembled WGS sequence"/>
</dbReference>
<dbReference type="eggNOG" id="ENOG503310P">
    <property type="taxonomic scope" value="Bacteria"/>
</dbReference>
<reference evidence="1 2" key="1">
    <citation type="journal article" date="2014" name="Antonie Van Leeuwenhoek">
        <title>Hyphomonas beringensis sp. nov. and Hyphomonas chukchiensis sp. nov., isolated from surface seawater of the Bering Sea and Chukchi Sea.</title>
        <authorList>
            <person name="Li C."/>
            <person name="Lai Q."/>
            <person name="Li G."/>
            <person name="Dong C."/>
            <person name="Wang J."/>
            <person name="Liao Y."/>
            <person name="Shao Z."/>
        </authorList>
    </citation>
    <scope>NUCLEOTIDE SEQUENCE [LARGE SCALE GENOMIC DNA]</scope>
    <source>
        <strain evidence="1 2">22II1-22F38</strain>
    </source>
</reference>
<keyword evidence="2" id="KW-1185">Reference proteome</keyword>
<dbReference type="STRING" id="1280948.HY36_09325"/>
<evidence type="ECO:0000313" key="1">
    <source>
        <dbReference type="EMBL" id="KCZ58568.1"/>
    </source>
</evidence>
<accession>A0A059DYB8</accession>